<keyword evidence="2" id="KW-1185">Reference proteome</keyword>
<gene>
    <name evidence="1" type="ORF">A7K91_01725</name>
</gene>
<protein>
    <recommendedName>
        <fullName evidence="3">WYL domain-containing protein</fullName>
    </recommendedName>
</protein>
<name>A0A1A5Y9V1_9BACL</name>
<organism evidence="1 2">
    <name type="scientific">Paenibacillus oryzae</name>
    <dbReference type="NCBI Taxonomy" id="1844972"/>
    <lineage>
        <taxon>Bacteria</taxon>
        <taxon>Bacillati</taxon>
        <taxon>Bacillota</taxon>
        <taxon>Bacilli</taxon>
        <taxon>Bacillales</taxon>
        <taxon>Paenibacillaceae</taxon>
        <taxon>Paenibacillus</taxon>
    </lineage>
</organism>
<dbReference type="STRING" id="1844972.A7K91_01725"/>
<dbReference type="AlphaFoldDB" id="A0A1A5Y9V1"/>
<evidence type="ECO:0008006" key="3">
    <source>
        <dbReference type="Google" id="ProtNLM"/>
    </source>
</evidence>
<dbReference type="OrthoDB" id="2991134at2"/>
<reference evidence="1 2" key="1">
    <citation type="submission" date="2016-05" db="EMBL/GenBank/DDBJ databases">
        <title>Paenibacillus oryzae. sp. nov., isolated from the rice root.</title>
        <authorList>
            <person name="Zhang J."/>
            <person name="Zhang X."/>
        </authorList>
    </citation>
    <scope>NUCLEOTIDE SEQUENCE [LARGE SCALE GENOMIC DNA]</scope>
    <source>
        <strain evidence="1 2">1DrF-4</strain>
    </source>
</reference>
<dbReference type="EMBL" id="LYPA01000080">
    <property type="protein sequence ID" value="OBR62362.1"/>
    <property type="molecule type" value="Genomic_DNA"/>
</dbReference>
<dbReference type="RefSeq" id="WP_068687222.1">
    <property type="nucleotide sequence ID" value="NZ_LYPA01000080.1"/>
</dbReference>
<comment type="caution">
    <text evidence="1">The sequence shown here is derived from an EMBL/GenBank/DDBJ whole genome shotgun (WGS) entry which is preliminary data.</text>
</comment>
<accession>A0A1A5Y9V1</accession>
<sequence length="66" mass="7503">MPIEKYKGQRIEFIYIDGQKHVSQRIVVVLGVRNGTMFAFDPGKNGPRSFRLDRILAFNPASVHVS</sequence>
<dbReference type="Proteomes" id="UP000092024">
    <property type="component" value="Unassembled WGS sequence"/>
</dbReference>
<evidence type="ECO:0000313" key="2">
    <source>
        <dbReference type="Proteomes" id="UP000092024"/>
    </source>
</evidence>
<evidence type="ECO:0000313" key="1">
    <source>
        <dbReference type="EMBL" id="OBR62362.1"/>
    </source>
</evidence>
<proteinExistence type="predicted"/>